<protein>
    <submittedName>
        <fullName evidence="2">Uncharacterized protein</fullName>
    </submittedName>
</protein>
<proteinExistence type="predicted"/>
<evidence type="ECO:0000256" key="1">
    <source>
        <dbReference type="SAM" id="SignalP"/>
    </source>
</evidence>
<accession>A0ABR2N2H1</accession>
<comment type="caution">
    <text evidence="2">The sequence shown here is derived from an EMBL/GenBank/DDBJ whole genome shotgun (WGS) entry which is preliminary data.</text>
</comment>
<feature type="signal peptide" evidence="1">
    <location>
        <begin position="1"/>
        <end position="23"/>
    </location>
</feature>
<dbReference type="EMBL" id="JBBWWR010000002">
    <property type="protein sequence ID" value="KAK8969949.1"/>
    <property type="molecule type" value="Genomic_DNA"/>
</dbReference>
<evidence type="ECO:0000313" key="2">
    <source>
        <dbReference type="EMBL" id="KAK8969949.1"/>
    </source>
</evidence>
<organism evidence="2 3">
    <name type="scientific">Platanthera guangdongensis</name>
    <dbReference type="NCBI Taxonomy" id="2320717"/>
    <lineage>
        <taxon>Eukaryota</taxon>
        <taxon>Viridiplantae</taxon>
        <taxon>Streptophyta</taxon>
        <taxon>Embryophyta</taxon>
        <taxon>Tracheophyta</taxon>
        <taxon>Spermatophyta</taxon>
        <taxon>Magnoliopsida</taxon>
        <taxon>Liliopsida</taxon>
        <taxon>Asparagales</taxon>
        <taxon>Orchidaceae</taxon>
        <taxon>Orchidoideae</taxon>
        <taxon>Orchideae</taxon>
        <taxon>Orchidinae</taxon>
        <taxon>Platanthera</taxon>
    </lineage>
</organism>
<reference evidence="2 3" key="1">
    <citation type="journal article" date="2022" name="Nat. Plants">
        <title>Genomes of leafy and leafless Platanthera orchids illuminate the evolution of mycoheterotrophy.</title>
        <authorList>
            <person name="Li M.H."/>
            <person name="Liu K.W."/>
            <person name="Li Z."/>
            <person name="Lu H.C."/>
            <person name="Ye Q.L."/>
            <person name="Zhang D."/>
            <person name="Wang J.Y."/>
            <person name="Li Y.F."/>
            <person name="Zhong Z.M."/>
            <person name="Liu X."/>
            <person name="Yu X."/>
            <person name="Liu D.K."/>
            <person name="Tu X.D."/>
            <person name="Liu B."/>
            <person name="Hao Y."/>
            <person name="Liao X.Y."/>
            <person name="Jiang Y.T."/>
            <person name="Sun W.H."/>
            <person name="Chen J."/>
            <person name="Chen Y.Q."/>
            <person name="Ai Y."/>
            <person name="Zhai J.W."/>
            <person name="Wu S.S."/>
            <person name="Zhou Z."/>
            <person name="Hsiao Y.Y."/>
            <person name="Wu W.L."/>
            <person name="Chen Y.Y."/>
            <person name="Lin Y.F."/>
            <person name="Hsu J.L."/>
            <person name="Li C.Y."/>
            <person name="Wang Z.W."/>
            <person name="Zhao X."/>
            <person name="Zhong W.Y."/>
            <person name="Ma X.K."/>
            <person name="Ma L."/>
            <person name="Huang J."/>
            <person name="Chen G.Z."/>
            <person name="Huang M.Z."/>
            <person name="Huang L."/>
            <person name="Peng D.H."/>
            <person name="Luo Y.B."/>
            <person name="Zou S.Q."/>
            <person name="Chen S.P."/>
            <person name="Lan S."/>
            <person name="Tsai W.C."/>
            <person name="Van de Peer Y."/>
            <person name="Liu Z.J."/>
        </authorList>
    </citation>
    <scope>NUCLEOTIDE SEQUENCE [LARGE SCALE GENOMIC DNA]</scope>
    <source>
        <strain evidence="2">Lor288</strain>
    </source>
</reference>
<feature type="chain" id="PRO_5047128653" evidence="1">
    <location>
        <begin position="24"/>
        <end position="109"/>
    </location>
</feature>
<keyword evidence="1" id="KW-0732">Signal</keyword>
<dbReference type="Proteomes" id="UP001412067">
    <property type="component" value="Unassembled WGS sequence"/>
</dbReference>
<name>A0ABR2N2H1_9ASPA</name>
<keyword evidence="3" id="KW-1185">Reference proteome</keyword>
<evidence type="ECO:0000313" key="3">
    <source>
        <dbReference type="Proteomes" id="UP001412067"/>
    </source>
</evidence>
<gene>
    <name evidence="2" type="ORF">KSP40_PGU009648</name>
</gene>
<sequence length="109" mass="12938">MAFSHKSIISGLLLLLVPCFVMAGETRCRNAYTPQLYCFENRDLCREQCEKRRRGHVTLVAIWCTDEYNCACRYCTNNRNYNLKYRDTYFYSGPIPYKRRPRSVPQMGM</sequence>